<evidence type="ECO:0000259" key="2">
    <source>
        <dbReference type="Pfam" id="PF00586"/>
    </source>
</evidence>
<dbReference type="PIRSF" id="PIRSF005644">
    <property type="entry name" value="Hdrgns_mtr_HypE"/>
    <property type="match status" value="1"/>
</dbReference>
<organism evidence="4">
    <name type="scientific">Ignisphaera aggregans</name>
    <dbReference type="NCBI Taxonomy" id="334771"/>
    <lineage>
        <taxon>Archaea</taxon>
        <taxon>Thermoproteota</taxon>
        <taxon>Thermoprotei</taxon>
        <taxon>Desulfurococcales</taxon>
        <taxon>Desulfurococcaceae</taxon>
        <taxon>Ignisphaera</taxon>
    </lineage>
</organism>
<dbReference type="AlphaFoldDB" id="A0A7J2U2I9"/>
<comment type="caution">
    <text evidence="4">The sequence shown here is derived from an EMBL/GenBank/DDBJ whole genome shotgun (WGS) entry which is preliminary data.</text>
</comment>
<evidence type="ECO:0000259" key="3">
    <source>
        <dbReference type="Pfam" id="PF02769"/>
    </source>
</evidence>
<comment type="similarity">
    <text evidence="1">Belongs to the HypE family.</text>
</comment>
<dbReference type="SUPFAM" id="SSF56042">
    <property type="entry name" value="PurM C-terminal domain-like"/>
    <property type="match status" value="1"/>
</dbReference>
<accession>A0A7J2U2I9</accession>
<proteinExistence type="inferred from homology"/>
<dbReference type="InterPro" id="IPR016188">
    <property type="entry name" value="PurM-like_N"/>
</dbReference>
<sequence length="343" mass="36635">MGGKLHPDVLKRYVFGRVGVRDSSVVVGPGVGEDAAIIDVGGDRVIVVHSDPITGAVEHLGWLAVHIASNDIAVRGVRPRWLLPVLFLHENAGEDVVDLITRQIDEAAKEIGAMVVGGHSEFTPGLARPLISVTAIGLGERGRYVTSSGALADDLVIMTKTVGVEGTAILATDFKDVLLKHGVPVDVIERGRGFLKMVSVLREALALAEAGLATAMHDPTEGGLIGGVVEIAYASNKTIEIWEDRIPIAEETATICKALAIDPLKLISSGVLIATIPRHSVEKALKTLEKQGIRASIIGKVAEFSGHYTILHRKNGSIEKFEEPYIKDELSSIWEKAQGIDKP</sequence>
<dbReference type="InterPro" id="IPR010918">
    <property type="entry name" value="PurM-like_C_dom"/>
</dbReference>
<reference evidence="4" key="1">
    <citation type="journal article" date="2020" name="mSystems">
        <title>Genome- and Community-Level Interaction Insights into Carbon Utilization and Element Cycling Functions of Hydrothermarchaeota in Hydrothermal Sediment.</title>
        <authorList>
            <person name="Zhou Z."/>
            <person name="Liu Y."/>
            <person name="Xu W."/>
            <person name="Pan J."/>
            <person name="Luo Z.H."/>
            <person name="Li M."/>
        </authorList>
    </citation>
    <scope>NUCLEOTIDE SEQUENCE [LARGE SCALE GENOMIC DNA]</scope>
    <source>
        <strain evidence="4">SpSt-125</strain>
    </source>
</reference>
<dbReference type="Pfam" id="PF02769">
    <property type="entry name" value="AIRS_C"/>
    <property type="match status" value="1"/>
</dbReference>
<dbReference type="Gene3D" id="3.90.650.10">
    <property type="entry name" value="PurM-like C-terminal domain"/>
    <property type="match status" value="1"/>
</dbReference>
<dbReference type="PANTHER" id="PTHR30303:SF4">
    <property type="entry name" value="HYDROGENASE EXPRESSION_FORMATION PROTEIN HYPE"/>
    <property type="match status" value="1"/>
</dbReference>
<feature type="domain" description="PurM-like C-terminal" evidence="3">
    <location>
        <begin position="153"/>
        <end position="303"/>
    </location>
</feature>
<dbReference type="CDD" id="cd06061">
    <property type="entry name" value="PurM-like1"/>
    <property type="match status" value="1"/>
</dbReference>
<dbReference type="Pfam" id="PF00586">
    <property type="entry name" value="AIRS"/>
    <property type="match status" value="1"/>
</dbReference>
<evidence type="ECO:0000313" key="4">
    <source>
        <dbReference type="EMBL" id="HEM66971.1"/>
    </source>
</evidence>
<dbReference type="EMBL" id="DSEU01000039">
    <property type="protein sequence ID" value="HEM66971.1"/>
    <property type="molecule type" value="Genomic_DNA"/>
</dbReference>
<dbReference type="PANTHER" id="PTHR30303">
    <property type="entry name" value="HYDROGENASE ISOENZYMES FORMATION PROTEIN HYPE"/>
    <property type="match status" value="1"/>
</dbReference>
<dbReference type="SUPFAM" id="SSF55326">
    <property type="entry name" value="PurM N-terminal domain-like"/>
    <property type="match status" value="1"/>
</dbReference>
<dbReference type="Gene3D" id="3.30.1330.10">
    <property type="entry name" value="PurM-like, N-terminal domain"/>
    <property type="match status" value="1"/>
</dbReference>
<gene>
    <name evidence="4" type="ORF">ENO26_05330</name>
</gene>
<dbReference type="GO" id="GO:0051604">
    <property type="term" value="P:protein maturation"/>
    <property type="evidence" value="ECO:0007669"/>
    <property type="project" value="TreeGrafter"/>
</dbReference>
<dbReference type="InterPro" id="IPR036676">
    <property type="entry name" value="PurM-like_C_sf"/>
</dbReference>
<feature type="domain" description="PurM-like N-terminal" evidence="2">
    <location>
        <begin position="32"/>
        <end position="138"/>
    </location>
</feature>
<name>A0A7J2U2I9_9CREN</name>
<protein>
    <submittedName>
        <fullName evidence="4">Hydrogenase assembly protein HupF</fullName>
    </submittedName>
</protein>
<evidence type="ECO:0000256" key="1">
    <source>
        <dbReference type="ARBA" id="ARBA00006243"/>
    </source>
</evidence>
<dbReference type="InterPro" id="IPR011854">
    <property type="entry name" value="HypE"/>
</dbReference>
<dbReference type="InterPro" id="IPR036921">
    <property type="entry name" value="PurM-like_N_sf"/>
</dbReference>